<evidence type="ECO:0000313" key="1">
    <source>
        <dbReference type="EMBL" id="GLH73749.1"/>
    </source>
</evidence>
<sequence length="272" mass="30384">MGFFTNDEAELARTFLTQGHVLAPAADRVQLDRIRQFVVERTAAALGEAPGGDHGEDPGAYLDGIHTRLDRSRLNELRLGLIEGLRATDWFREAYFACGRPLLEALVGNELVMQRGLGLSIQLPGDESSLLPLHSDVWSEDSPFEVVLWIPLVDCFRTKSMFILPPEADARWRDRMHAFAGGSAEAFTEAVADDLHYLEAPYGTVLCFTHTLMHGNRVNREPTTRWSLNVRFKGLFTPYSDKQLGDFFDPITLRPATRIGMGYRMPGGFGGE</sequence>
<dbReference type="Gene3D" id="2.60.120.620">
    <property type="entry name" value="q2cbj1_9rhob like domain"/>
    <property type="match status" value="1"/>
</dbReference>
<comment type="caution">
    <text evidence="1">The sequence shown here is derived from an EMBL/GenBank/DDBJ whole genome shotgun (WGS) entry which is preliminary data.</text>
</comment>
<proteinExistence type="predicted"/>
<evidence type="ECO:0000313" key="2">
    <source>
        <dbReference type="Proteomes" id="UP001165069"/>
    </source>
</evidence>
<gene>
    <name evidence="1" type="ORF">GETHLI_22510</name>
</gene>
<name>A0ABQ5QFY3_9BACT</name>
<accession>A0ABQ5QFY3</accession>
<protein>
    <recommendedName>
        <fullName evidence="3">Phytanoyl-CoA dioxygenase</fullName>
    </recommendedName>
</protein>
<dbReference type="EMBL" id="BSDE01000004">
    <property type="protein sequence ID" value="GLH73749.1"/>
    <property type="molecule type" value="Genomic_DNA"/>
</dbReference>
<keyword evidence="2" id="KW-1185">Reference proteome</keyword>
<dbReference type="Proteomes" id="UP001165069">
    <property type="component" value="Unassembled WGS sequence"/>
</dbReference>
<dbReference type="InterPro" id="IPR027611">
    <property type="entry name" value="SpoChClust_oxygenase"/>
</dbReference>
<organism evidence="1 2">
    <name type="scientific">Geothrix limicola</name>
    <dbReference type="NCBI Taxonomy" id="2927978"/>
    <lineage>
        <taxon>Bacteria</taxon>
        <taxon>Pseudomonadati</taxon>
        <taxon>Acidobacteriota</taxon>
        <taxon>Holophagae</taxon>
        <taxon>Holophagales</taxon>
        <taxon>Holophagaceae</taxon>
        <taxon>Geothrix</taxon>
    </lineage>
</organism>
<dbReference type="NCBIfam" id="TIGR04324">
    <property type="entry name" value="SpoChoClust_2"/>
    <property type="match status" value="1"/>
</dbReference>
<dbReference type="SUPFAM" id="SSF51197">
    <property type="entry name" value="Clavaminate synthase-like"/>
    <property type="match status" value="1"/>
</dbReference>
<evidence type="ECO:0008006" key="3">
    <source>
        <dbReference type="Google" id="ProtNLM"/>
    </source>
</evidence>
<dbReference type="RefSeq" id="WP_285575295.1">
    <property type="nucleotide sequence ID" value="NZ_BSDE01000004.1"/>
</dbReference>
<reference evidence="1 2" key="1">
    <citation type="journal article" date="2023" name="Antonie Van Leeuwenhoek">
        <title>Mesoterricola silvestris gen. nov., sp. nov., Mesoterricola sediminis sp. nov., Geothrix oryzae sp. nov., Geothrix edaphica sp. nov., Geothrix rubra sp. nov., and Geothrix limicola sp. nov., six novel members of Acidobacteriota isolated from soils.</title>
        <authorList>
            <person name="Itoh H."/>
            <person name="Sugisawa Y."/>
            <person name="Mise K."/>
            <person name="Xu Z."/>
            <person name="Kuniyasu M."/>
            <person name="Ushijima N."/>
            <person name="Kawano K."/>
            <person name="Kobayashi E."/>
            <person name="Shiratori Y."/>
            <person name="Masuda Y."/>
            <person name="Senoo K."/>
        </authorList>
    </citation>
    <scope>NUCLEOTIDE SEQUENCE [LARGE SCALE GENOMIC DNA]</scope>
    <source>
        <strain evidence="1 2">Red804</strain>
    </source>
</reference>